<dbReference type="EMBL" id="ML977318">
    <property type="protein sequence ID" value="KAF2117512.1"/>
    <property type="molecule type" value="Genomic_DNA"/>
</dbReference>
<dbReference type="AlphaFoldDB" id="A0A6A5ZDI2"/>
<evidence type="ECO:0000313" key="3">
    <source>
        <dbReference type="Proteomes" id="UP000799770"/>
    </source>
</evidence>
<dbReference type="PANTHER" id="PTHR24148">
    <property type="entry name" value="ANKYRIN REPEAT DOMAIN-CONTAINING PROTEIN 39 HOMOLOG-RELATED"/>
    <property type="match status" value="1"/>
</dbReference>
<dbReference type="InterPro" id="IPR052895">
    <property type="entry name" value="HetReg/Transcr_Mod"/>
</dbReference>
<sequence length="647" mass="72622">MNWSQIPHAGSVENDDWYSGLRMPREEALQHRLIQEASPNEITHLPSLPEYHYSPLPENHEFIRVLCLERPRRVLGWPTEIPCASVLCVPLTGGLPFAALSYVWGNASKKCPILLDGCVFWVTESLNGALERFQEQDRTLFIWADAVCINQENPEEKGAQVQEMGNIYRTALVVLAWLGPAADDSELALKSLGYVGRSCLDMPDGPAIQERHDFFSRVLPMGEDKPENTFPTEPAVALFNRPWWSRIWVIQEVVLSRNVHIMCGNSSTEFSVVSSAFTALFELPLLNAQCQNTLSHRIEPLAPIHRCQPRLIDAAIGIGQGTQSLTMTMLRATSFGATDPRDHIYALLGMISDVEELGLVVDYTKPCSDTFSDVAAAILQRQHNFQILSRNRDPKSQQNLPSWVPDWSQPFPVMICDARFPLFSAGASTQKQQLRVEENMLIVRGAILGPVKHLGWSWESINPQDLSNIPQLVRTALGQINSFAGTNCTAYGTLKDLEEAIWRTPIVDTEFGLFGEHGRYNRRATAQVQQVFNELCHSEPTPSVPTEQIKMRYIGATVSQLENRQYFCTSTGHLGLGPLGMRVGDLVCTIIDADVPFIIRAKKGQSVGWFRKRRMTHYKFVGECYVHGIMDGEIWSTDLDAQDLVFV</sequence>
<dbReference type="Pfam" id="PF06985">
    <property type="entry name" value="HET"/>
    <property type="match status" value="1"/>
</dbReference>
<protein>
    <submittedName>
        <fullName evidence="2">Heterokaryon incompatibility protein-domain-containing protein</fullName>
    </submittedName>
</protein>
<dbReference type="Proteomes" id="UP000799770">
    <property type="component" value="Unassembled WGS sequence"/>
</dbReference>
<gene>
    <name evidence="2" type="ORF">BDV96DRAFT_643885</name>
</gene>
<organism evidence="2 3">
    <name type="scientific">Lophiotrema nucula</name>
    <dbReference type="NCBI Taxonomy" id="690887"/>
    <lineage>
        <taxon>Eukaryota</taxon>
        <taxon>Fungi</taxon>
        <taxon>Dikarya</taxon>
        <taxon>Ascomycota</taxon>
        <taxon>Pezizomycotina</taxon>
        <taxon>Dothideomycetes</taxon>
        <taxon>Pleosporomycetidae</taxon>
        <taxon>Pleosporales</taxon>
        <taxon>Lophiotremataceae</taxon>
        <taxon>Lophiotrema</taxon>
    </lineage>
</organism>
<reference evidence="2" key="1">
    <citation type="journal article" date="2020" name="Stud. Mycol.">
        <title>101 Dothideomycetes genomes: a test case for predicting lifestyles and emergence of pathogens.</title>
        <authorList>
            <person name="Haridas S."/>
            <person name="Albert R."/>
            <person name="Binder M."/>
            <person name="Bloem J."/>
            <person name="Labutti K."/>
            <person name="Salamov A."/>
            <person name="Andreopoulos B."/>
            <person name="Baker S."/>
            <person name="Barry K."/>
            <person name="Bills G."/>
            <person name="Bluhm B."/>
            <person name="Cannon C."/>
            <person name="Castanera R."/>
            <person name="Culley D."/>
            <person name="Daum C."/>
            <person name="Ezra D."/>
            <person name="Gonzalez J."/>
            <person name="Henrissat B."/>
            <person name="Kuo A."/>
            <person name="Liang C."/>
            <person name="Lipzen A."/>
            <person name="Lutzoni F."/>
            <person name="Magnuson J."/>
            <person name="Mondo S."/>
            <person name="Nolan M."/>
            <person name="Ohm R."/>
            <person name="Pangilinan J."/>
            <person name="Park H.-J."/>
            <person name="Ramirez L."/>
            <person name="Alfaro M."/>
            <person name="Sun H."/>
            <person name="Tritt A."/>
            <person name="Yoshinaga Y."/>
            <person name="Zwiers L.-H."/>
            <person name="Turgeon B."/>
            <person name="Goodwin S."/>
            <person name="Spatafora J."/>
            <person name="Crous P."/>
            <person name="Grigoriev I."/>
        </authorList>
    </citation>
    <scope>NUCLEOTIDE SEQUENCE</scope>
    <source>
        <strain evidence="2">CBS 627.86</strain>
    </source>
</reference>
<name>A0A6A5ZDI2_9PLEO</name>
<accession>A0A6A5ZDI2</accession>
<dbReference type="InterPro" id="IPR010730">
    <property type="entry name" value="HET"/>
</dbReference>
<evidence type="ECO:0000313" key="2">
    <source>
        <dbReference type="EMBL" id="KAF2117512.1"/>
    </source>
</evidence>
<dbReference type="OrthoDB" id="5416609at2759"/>
<dbReference type="Pfam" id="PF26639">
    <property type="entry name" value="Het-6_barrel"/>
    <property type="match status" value="1"/>
</dbReference>
<keyword evidence="3" id="KW-1185">Reference proteome</keyword>
<feature type="domain" description="Heterokaryon incompatibility" evidence="1">
    <location>
        <begin position="97"/>
        <end position="252"/>
    </location>
</feature>
<evidence type="ECO:0000259" key="1">
    <source>
        <dbReference type="Pfam" id="PF06985"/>
    </source>
</evidence>
<proteinExistence type="predicted"/>
<dbReference type="PANTHER" id="PTHR24148:SF64">
    <property type="entry name" value="HETEROKARYON INCOMPATIBILITY DOMAIN-CONTAINING PROTEIN"/>
    <property type="match status" value="1"/>
</dbReference>